<keyword evidence="5" id="KW-0349">Heme</keyword>
<name>A0A1M4ZAK5_9GAMM</name>
<dbReference type="Pfam" id="PF01292">
    <property type="entry name" value="Ni_hydr_CYTB"/>
    <property type="match status" value="1"/>
</dbReference>
<evidence type="ECO:0000256" key="8">
    <source>
        <dbReference type="ARBA" id="ARBA00022982"/>
    </source>
</evidence>
<evidence type="ECO:0000313" key="15">
    <source>
        <dbReference type="EMBL" id="SHF15071.1"/>
    </source>
</evidence>
<evidence type="ECO:0000256" key="10">
    <source>
        <dbReference type="ARBA" id="ARBA00023004"/>
    </source>
</evidence>
<keyword evidence="10" id="KW-0408">Iron</keyword>
<sequence length="207" mass="23132">MSARNSDRHYGWVAIVLHWFMAPAIIGMFALGWWMRQLSYYDPWYRQGPELHKGIGILLLALLVFRLLWKWLNPAPAAEPRTPRWQALAARAAHGAIYLLLLAIMISGYLISTADGRAIEVFGWFSVPATIQGIANQEDIAGEIHEILAWTLMALVALHALAALKHHFIDRDGTLRKILGLHPKSVSSDNYPQPKATLTSATTTTSK</sequence>
<dbReference type="EMBL" id="FQVA01000001">
    <property type="protein sequence ID" value="SHF15071.1"/>
    <property type="molecule type" value="Genomic_DNA"/>
</dbReference>
<keyword evidence="3" id="KW-0813">Transport</keyword>
<accession>A0A1M4ZAK5</accession>
<reference evidence="16" key="1">
    <citation type="submission" date="2016-11" db="EMBL/GenBank/DDBJ databases">
        <authorList>
            <person name="Varghese N."/>
            <person name="Submissions S."/>
        </authorList>
    </citation>
    <scope>NUCLEOTIDE SEQUENCE [LARGE SCALE GENOMIC DNA]</scope>
    <source>
        <strain evidence="16">CGMCC 1.7063</strain>
    </source>
</reference>
<evidence type="ECO:0000259" key="14">
    <source>
        <dbReference type="Pfam" id="PF01292"/>
    </source>
</evidence>
<dbReference type="GO" id="GO:0020037">
    <property type="term" value="F:heme binding"/>
    <property type="evidence" value="ECO:0007669"/>
    <property type="project" value="TreeGrafter"/>
</dbReference>
<evidence type="ECO:0000313" key="16">
    <source>
        <dbReference type="Proteomes" id="UP000184170"/>
    </source>
</evidence>
<keyword evidence="4" id="KW-1003">Cell membrane</keyword>
<dbReference type="InterPro" id="IPR011577">
    <property type="entry name" value="Cyt_b561_bac/Ni-Hgenase"/>
</dbReference>
<dbReference type="InterPro" id="IPR052168">
    <property type="entry name" value="Cytochrome_b561_oxidase"/>
</dbReference>
<dbReference type="PANTHER" id="PTHR30529">
    <property type="entry name" value="CYTOCHROME B561"/>
    <property type="match status" value="1"/>
</dbReference>
<dbReference type="Gene3D" id="1.20.950.20">
    <property type="entry name" value="Transmembrane di-heme cytochromes, Chain C"/>
    <property type="match status" value="2"/>
</dbReference>
<keyword evidence="11 13" id="KW-0472">Membrane</keyword>
<keyword evidence="16" id="KW-1185">Reference proteome</keyword>
<dbReference type="STRING" id="494016.SAMN04487965_1488"/>
<evidence type="ECO:0000256" key="11">
    <source>
        <dbReference type="ARBA" id="ARBA00023136"/>
    </source>
</evidence>
<dbReference type="RefSeq" id="WP_073273205.1">
    <property type="nucleotide sequence ID" value="NZ_FQVA01000001.1"/>
</dbReference>
<evidence type="ECO:0000256" key="1">
    <source>
        <dbReference type="ARBA" id="ARBA00001970"/>
    </source>
</evidence>
<evidence type="ECO:0000256" key="6">
    <source>
        <dbReference type="ARBA" id="ARBA00022692"/>
    </source>
</evidence>
<feature type="transmembrane region" description="Helical" evidence="13">
    <location>
        <begin position="12"/>
        <end position="34"/>
    </location>
</feature>
<dbReference type="InterPro" id="IPR016174">
    <property type="entry name" value="Di-haem_cyt_TM"/>
</dbReference>
<keyword evidence="9 13" id="KW-1133">Transmembrane helix</keyword>
<evidence type="ECO:0000256" key="9">
    <source>
        <dbReference type="ARBA" id="ARBA00022989"/>
    </source>
</evidence>
<evidence type="ECO:0000256" key="2">
    <source>
        <dbReference type="ARBA" id="ARBA00004651"/>
    </source>
</evidence>
<evidence type="ECO:0000256" key="12">
    <source>
        <dbReference type="ARBA" id="ARBA00037975"/>
    </source>
</evidence>
<evidence type="ECO:0000256" key="13">
    <source>
        <dbReference type="SAM" id="Phobius"/>
    </source>
</evidence>
<gene>
    <name evidence="15" type="ORF">SAMN04487965_1488</name>
</gene>
<evidence type="ECO:0000256" key="3">
    <source>
        <dbReference type="ARBA" id="ARBA00022448"/>
    </source>
</evidence>
<feature type="transmembrane region" description="Helical" evidence="13">
    <location>
        <begin position="92"/>
        <end position="111"/>
    </location>
</feature>
<dbReference type="GO" id="GO:0022904">
    <property type="term" value="P:respiratory electron transport chain"/>
    <property type="evidence" value="ECO:0007669"/>
    <property type="project" value="InterPro"/>
</dbReference>
<comment type="cofactor">
    <cofactor evidence="1">
        <name>heme b</name>
        <dbReference type="ChEBI" id="CHEBI:60344"/>
    </cofactor>
</comment>
<evidence type="ECO:0000256" key="7">
    <source>
        <dbReference type="ARBA" id="ARBA00022723"/>
    </source>
</evidence>
<dbReference type="GO" id="GO:0005886">
    <property type="term" value="C:plasma membrane"/>
    <property type="evidence" value="ECO:0007669"/>
    <property type="project" value="UniProtKB-SubCell"/>
</dbReference>
<dbReference type="SUPFAM" id="SSF81342">
    <property type="entry name" value="Transmembrane di-heme cytochromes"/>
    <property type="match status" value="1"/>
</dbReference>
<dbReference type="OrthoDB" id="9793784at2"/>
<evidence type="ECO:0000256" key="5">
    <source>
        <dbReference type="ARBA" id="ARBA00022617"/>
    </source>
</evidence>
<keyword evidence="7" id="KW-0479">Metal-binding</keyword>
<evidence type="ECO:0000256" key="4">
    <source>
        <dbReference type="ARBA" id="ARBA00022475"/>
    </source>
</evidence>
<comment type="subcellular location">
    <subcellularLocation>
        <location evidence="2">Cell membrane</location>
        <topology evidence="2">Multi-pass membrane protein</topology>
    </subcellularLocation>
</comment>
<dbReference type="AlphaFoldDB" id="A0A1M4ZAK5"/>
<feature type="transmembrane region" description="Helical" evidence="13">
    <location>
        <begin position="147"/>
        <end position="164"/>
    </location>
</feature>
<dbReference type="GO" id="GO:0046872">
    <property type="term" value="F:metal ion binding"/>
    <property type="evidence" value="ECO:0007669"/>
    <property type="project" value="UniProtKB-KW"/>
</dbReference>
<dbReference type="Proteomes" id="UP000184170">
    <property type="component" value="Unassembled WGS sequence"/>
</dbReference>
<dbReference type="GO" id="GO:0009055">
    <property type="term" value="F:electron transfer activity"/>
    <property type="evidence" value="ECO:0007669"/>
    <property type="project" value="InterPro"/>
</dbReference>
<organism evidence="15 16">
    <name type="scientific">Microbulbifer donghaiensis</name>
    <dbReference type="NCBI Taxonomy" id="494016"/>
    <lineage>
        <taxon>Bacteria</taxon>
        <taxon>Pseudomonadati</taxon>
        <taxon>Pseudomonadota</taxon>
        <taxon>Gammaproteobacteria</taxon>
        <taxon>Cellvibrionales</taxon>
        <taxon>Microbulbiferaceae</taxon>
        <taxon>Microbulbifer</taxon>
    </lineage>
</organism>
<proteinExistence type="inferred from homology"/>
<keyword evidence="8" id="KW-0249">Electron transport</keyword>
<comment type="similarity">
    <text evidence="12">Belongs to the cytochrome b561 family.</text>
</comment>
<dbReference type="PANTHER" id="PTHR30529:SF1">
    <property type="entry name" value="CYTOCHROME B561 HOMOLOG 2"/>
    <property type="match status" value="1"/>
</dbReference>
<keyword evidence="6 13" id="KW-0812">Transmembrane</keyword>
<feature type="transmembrane region" description="Helical" evidence="13">
    <location>
        <begin position="55"/>
        <end position="72"/>
    </location>
</feature>
<feature type="domain" description="Cytochrome b561 bacterial/Ni-hydrogenase" evidence="14">
    <location>
        <begin position="9"/>
        <end position="180"/>
    </location>
</feature>
<protein>
    <submittedName>
        <fullName evidence="15">Cytochrome b561</fullName>
    </submittedName>
</protein>